<comment type="caution">
    <text evidence="1">The sequence shown here is derived from an EMBL/GenBank/DDBJ whole genome shotgun (WGS) entry which is preliminary data.</text>
</comment>
<name>A0A8J7YG79_9EURY</name>
<evidence type="ECO:0000313" key="1">
    <source>
        <dbReference type="EMBL" id="MBX0302454.1"/>
    </source>
</evidence>
<gene>
    <name evidence="1" type="ORF">EGD98_02085</name>
</gene>
<keyword evidence="2" id="KW-1185">Reference proteome</keyword>
<dbReference type="Proteomes" id="UP000783863">
    <property type="component" value="Unassembled WGS sequence"/>
</dbReference>
<evidence type="ECO:0008006" key="3">
    <source>
        <dbReference type="Google" id="ProtNLM"/>
    </source>
</evidence>
<organism evidence="1 2">
    <name type="scientific">Haloarcula salinisoli</name>
    <dbReference type="NCBI Taxonomy" id="2487746"/>
    <lineage>
        <taxon>Archaea</taxon>
        <taxon>Methanobacteriati</taxon>
        <taxon>Methanobacteriota</taxon>
        <taxon>Stenosarchaea group</taxon>
        <taxon>Halobacteria</taxon>
        <taxon>Halobacteriales</taxon>
        <taxon>Haloarculaceae</taxon>
        <taxon>Haloarcula</taxon>
    </lineage>
</organism>
<protein>
    <recommendedName>
        <fullName evidence="3">ATP-grasp domain-containing protein</fullName>
    </recommendedName>
</protein>
<accession>A0A8J7YG79</accession>
<evidence type="ECO:0000313" key="2">
    <source>
        <dbReference type="Proteomes" id="UP000783863"/>
    </source>
</evidence>
<dbReference type="RefSeq" id="WP_220586692.1">
    <property type="nucleotide sequence ID" value="NZ_RKLQ01000001.1"/>
</dbReference>
<proteinExistence type="predicted"/>
<reference evidence="1" key="1">
    <citation type="submission" date="2021-06" db="EMBL/GenBank/DDBJ databases">
        <title>Halomicroarcula sp. F24A a new haloarchaeum isolated from saline soil.</title>
        <authorList>
            <person name="Duran-Viseras A."/>
            <person name="Sanchez-Porro C."/>
            <person name="Ventosa A."/>
        </authorList>
    </citation>
    <scope>NUCLEOTIDE SEQUENCE</scope>
    <source>
        <strain evidence="1">F24A</strain>
    </source>
</reference>
<dbReference type="AlphaFoldDB" id="A0A8J7YG79"/>
<sequence>MDSIGFVCDPDHPLLGPVAERLAARGFEVALHRPTDPVTPSDVDALSALVAGERHPTALAALRYADANGVQTWNGFGATVALSARLVTLSALDAVGSRVPEVRFDGPADGYAPGRQYAWEGPATLDASAPFYVERVGIEPVDHRYYAVDDGRETHMRAVEVRTELADDDAVLQRTDVDVSLAASVRELLDRFDARAVAVDFTRGEDGAFYAVRATPTPTFTGAGMDRRVADSIASLTTIGA</sequence>
<dbReference type="EMBL" id="RKLQ01000001">
    <property type="protein sequence ID" value="MBX0302454.1"/>
    <property type="molecule type" value="Genomic_DNA"/>
</dbReference>